<protein>
    <submittedName>
        <fullName evidence="2">Uncharacterized protein</fullName>
    </submittedName>
</protein>
<keyword evidence="1" id="KW-0472">Membrane</keyword>
<feature type="transmembrane region" description="Helical" evidence="1">
    <location>
        <begin position="27"/>
        <end position="47"/>
    </location>
</feature>
<organism evidence="2 3">
    <name type="scientific">Desulfatibacillum alkenivorans DSM 16219</name>
    <dbReference type="NCBI Taxonomy" id="1121393"/>
    <lineage>
        <taxon>Bacteria</taxon>
        <taxon>Pseudomonadati</taxon>
        <taxon>Thermodesulfobacteriota</taxon>
        <taxon>Desulfobacteria</taxon>
        <taxon>Desulfobacterales</taxon>
        <taxon>Desulfatibacillaceae</taxon>
        <taxon>Desulfatibacillum</taxon>
    </lineage>
</organism>
<dbReference type="EMBL" id="FQZU01000027">
    <property type="protein sequence ID" value="SHK54888.1"/>
    <property type="molecule type" value="Genomic_DNA"/>
</dbReference>
<evidence type="ECO:0000313" key="2">
    <source>
        <dbReference type="EMBL" id="SHK54888.1"/>
    </source>
</evidence>
<accession>A0A1M6TDM9</accession>
<keyword evidence="1" id="KW-1133">Transmembrane helix</keyword>
<dbReference type="Proteomes" id="UP000183994">
    <property type="component" value="Unassembled WGS sequence"/>
</dbReference>
<dbReference type="RefSeq" id="WP_073477683.1">
    <property type="nucleotide sequence ID" value="NZ_FQZU01000027.1"/>
</dbReference>
<sequence>MEWLYQVYLFLDGFLIAPYRIVEPPILGFYLGTGLLALYAVVLGALTSEAAIWANARNLEDQSHAMVRMHNLSFRALAAKNKKAFKAANHEANDAFGKYFFAWMANAAASLWPLAFALGWMQLRFQGVHFAFPGLPIDLGFAFLFLICYILASILFSKVKKRLPIFAKSVALSKMARDHADEMVTLADLQASK</sequence>
<name>A0A1M6TDM9_9BACT</name>
<reference evidence="3" key="1">
    <citation type="submission" date="2016-11" db="EMBL/GenBank/DDBJ databases">
        <authorList>
            <person name="Varghese N."/>
            <person name="Submissions S."/>
        </authorList>
    </citation>
    <scope>NUCLEOTIDE SEQUENCE [LARGE SCALE GENOMIC DNA]</scope>
    <source>
        <strain evidence="3">DSM 16219</strain>
    </source>
</reference>
<evidence type="ECO:0000313" key="3">
    <source>
        <dbReference type="Proteomes" id="UP000183994"/>
    </source>
</evidence>
<feature type="transmembrane region" description="Helical" evidence="1">
    <location>
        <begin position="135"/>
        <end position="156"/>
    </location>
</feature>
<gene>
    <name evidence="2" type="ORF">SAMN02745216_03641</name>
</gene>
<proteinExistence type="predicted"/>
<evidence type="ECO:0000256" key="1">
    <source>
        <dbReference type="SAM" id="Phobius"/>
    </source>
</evidence>
<dbReference type="OrthoDB" id="1806539at2"/>
<dbReference type="STRING" id="1121393.SAMN02745216_03641"/>
<feature type="transmembrane region" description="Helical" evidence="1">
    <location>
        <begin position="100"/>
        <end position="123"/>
    </location>
</feature>
<dbReference type="AlphaFoldDB" id="A0A1M6TDM9"/>
<keyword evidence="3" id="KW-1185">Reference proteome</keyword>
<keyword evidence="1" id="KW-0812">Transmembrane</keyword>